<dbReference type="PANTHER" id="PTHR30589">
    <property type="entry name" value="PROLIPOPROTEIN DIACYLGLYCERYL TRANSFERASE"/>
    <property type="match status" value="1"/>
</dbReference>
<evidence type="ECO:0000256" key="5">
    <source>
        <dbReference type="ARBA" id="ARBA00022989"/>
    </source>
</evidence>
<dbReference type="UniPathway" id="UPA00664"/>
<feature type="binding site" evidence="7">
    <location>
        <position position="133"/>
    </location>
    <ligand>
        <name>a 1,2-diacyl-sn-glycero-3-phospho-(1'-sn-glycerol)</name>
        <dbReference type="ChEBI" id="CHEBI:64716"/>
    </ligand>
</feature>
<comment type="subcellular location">
    <subcellularLocation>
        <location evidence="7">Cell membrane</location>
        <topology evidence="7">Multi-pass membrane protein</topology>
    </subcellularLocation>
</comment>
<keyword evidence="4 7" id="KW-0812">Transmembrane</keyword>
<comment type="function">
    <text evidence="7">Catalyzes the transfer of the diacylglyceryl group from phosphatidylglycerol to the sulfhydryl group of the N-terminal cysteine of a prolipoprotein, the first step in the formation of mature lipoproteins.</text>
</comment>
<dbReference type="RefSeq" id="WP_054971147.1">
    <property type="nucleotide sequence ID" value="NZ_LJCO01000096.1"/>
</dbReference>
<comment type="caution">
    <text evidence="8">The sequence shown here is derived from an EMBL/GenBank/DDBJ whole genome shotgun (WGS) entry which is preliminary data.</text>
</comment>
<keyword evidence="2 7" id="KW-1003">Cell membrane</keyword>
<evidence type="ECO:0000256" key="4">
    <source>
        <dbReference type="ARBA" id="ARBA00022692"/>
    </source>
</evidence>
<name>A0A0P9EQM8_9BACL</name>
<protein>
    <recommendedName>
        <fullName evidence="7">Phosphatidylglycerol--prolipoprotein diacylglyceryl transferase</fullName>
        <ecNumber evidence="7">2.5.1.145</ecNumber>
    </recommendedName>
</protein>
<comment type="similarity">
    <text evidence="1 7">Belongs to the Lgt family.</text>
</comment>
<comment type="pathway">
    <text evidence="7">Protein modification; lipoprotein biosynthesis (diacylglyceryl transfer).</text>
</comment>
<dbReference type="GO" id="GO:0005886">
    <property type="term" value="C:plasma membrane"/>
    <property type="evidence" value="ECO:0007669"/>
    <property type="project" value="UniProtKB-SubCell"/>
</dbReference>
<dbReference type="InterPro" id="IPR001640">
    <property type="entry name" value="Lgt"/>
</dbReference>
<dbReference type="HAMAP" id="MF_01147">
    <property type="entry name" value="Lgt"/>
    <property type="match status" value="1"/>
</dbReference>
<evidence type="ECO:0000256" key="3">
    <source>
        <dbReference type="ARBA" id="ARBA00022679"/>
    </source>
</evidence>
<comment type="catalytic activity">
    <reaction evidence="7">
        <text>L-cysteinyl-[prolipoprotein] + a 1,2-diacyl-sn-glycero-3-phospho-(1'-sn-glycerol) = an S-1,2-diacyl-sn-glyceryl-L-cysteinyl-[prolipoprotein] + sn-glycerol 1-phosphate + H(+)</text>
        <dbReference type="Rhea" id="RHEA:56712"/>
        <dbReference type="Rhea" id="RHEA-COMP:14679"/>
        <dbReference type="Rhea" id="RHEA-COMP:14680"/>
        <dbReference type="ChEBI" id="CHEBI:15378"/>
        <dbReference type="ChEBI" id="CHEBI:29950"/>
        <dbReference type="ChEBI" id="CHEBI:57685"/>
        <dbReference type="ChEBI" id="CHEBI:64716"/>
        <dbReference type="ChEBI" id="CHEBI:140658"/>
        <dbReference type="EC" id="2.5.1.145"/>
    </reaction>
</comment>
<gene>
    <name evidence="7" type="primary">lgt</name>
    <name evidence="8" type="ORF">AN477_20990</name>
</gene>
<keyword evidence="6 7" id="KW-0472">Membrane</keyword>
<dbReference type="PANTHER" id="PTHR30589:SF0">
    <property type="entry name" value="PHOSPHATIDYLGLYCEROL--PROLIPOPROTEIN DIACYLGLYCERYL TRANSFERASE"/>
    <property type="match status" value="1"/>
</dbReference>
<dbReference type="NCBIfam" id="TIGR00544">
    <property type="entry name" value="lgt"/>
    <property type="match status" value="1"/>
</dbReference>
<dbReference type="EMBL" id="LJCO01000096">
    <property type="protein sequence ID" value="KPV40794.1"/>
    <property type="molecule type" value="Genomic_DNA"/>
</dbReference>
<reference evidence="8 9" key="1">
    <citation type="submission" date="2015-09" db="EMBL/GenBank/DDBJ databases">
        <title>Draft genome sequence of Alicyclobacillus ferrooxydans DSM 22381.</title>
        <authorList>
            <person name="Hemp J."/>
        </authorList>
    </citation>
    <scope>NUCLEOTIDE SEQUENCE [LARGE SCALE GENOMIC DNA]</scope>
    <source>
        <strain evidence="8 9">TC-34</strain>
    </source>
</reference>
<feature type="transmembrane region" description="Helical" evidence="7">
    <location>
        <begin position="82"/>
        <end position="108"/>
    </location>
</feature>
<evidence type="ECO:0000256" key="7">
    <source>
        <dbReference type="HAMAP-Rule" id="MF_01147"/>
    </source>
</evidence>
<dbReference type="PATRIC" id="fig|471514.4.peg.1697"/>
<feature type="transmembrane region" description="Helical" evidence="7">
    <location>
        <begin position="234"/>
        <end position="255"/>
    </location>
</feature>
<keyword evidence="9" id="KW-1185">Reference proteome</keyword>
<evidence type="ECO:0000313" key="9">
    <source>
        <dbReference type="Proteomes" id="UP000050482"/>
    </source>
</evidence>
<keyword evidence="5 7" id="KW-1133">Transmembrane helix</keyword>
<evidence type="ECO:0000256" key="2">
    <source>
        <dbReference type="ARBA" id="ARBA00022475"/>
    </source>
</evidence>
<sequence length="276" mass="31219">MHSYWFWIGRFPVRTYSTIFAAAFLLGLGVTLYFARVYGEKGDTDHWWNLAPLCLVFGIVGARFWQVFFFDWSFYKQNPGQIIAIWNGGLSIQGGLAGAIIAAIVYLWRHKKSVLHFSDISVPGVTLGMSIGRDADFMNASAYGKPTGHSWGVVFPPGTLAHDEYGAQPLWPAVIWEAQVDIILLAILFILFQRQKGWPRGFASAYYVITYSVIRFFLEILRGDSPRFALGWDAAQYTAVVTFVLGIVLLVWVFWKNGDKRMFYTRPNNGGTTESK</sequence>
<keyword evidence="3 7" id="KW-0808">Transferase</keyword>
<feature type="transmembrane region" description="Helical" evidence="7">
    <location>
        <begin position="16"/>
        <end position="35"/>
    </location>
</feature>
<dbReference type="OrthoDB" id="871140at2"/>
<dbReference type="EC" id="2.5.1.145" evidence="7"/>
<dbReference type="Proteomes" id="UP000050482">
    <property type="component" value="Unassembled WGS sequence"/>
</dbReference>
<dbReference type="STRING" id="471514.AN477_20990"/>
<dbReference type="GO" id="GO:0042158">
    <property type="term" value="P:lipoprotein biosynthetic process"/>
    <property type="evidence" value="ECO:0007669"/>
    <property type="project" value="UniProtKB-UniRule"/>
</dbReference>
<dbReference type="GO" id="GO:0008961">
    <property type="term" value="F:phosphatidylglycerol-prolipoprotein diacylglyceryl transferase activity"/>
    <property type="evidence" value="ECO:0007669"/>
    <property type="project" value="UniProtKB-UniRule"/>
</dbReference>
<dbReference type="AlphaFoldDB" id="A0A0P9EQM8"/>
<organism evidence="8 9">
    <name type="scientific">Alicyclobacillus ferrooxydans</name>
    <dbReference type="NCBI Taxonomy" id="471514"/>
    <lineage>
        <taxon>Bacteria</taxon>
        <taxon>Bacillati</taxon>
        <taxon>Bacillota</taxon>
        <taxon>Bacilli</taxon>
        <taxon>Bacillales</taxon>
        <taxon>Alicyclobacillaceae</taxon>
        <taxon>Alicyclobacillus</taxon>
    </lineage>
</organism>
<feature type="transmembrane region" description="Helical" evidence="7">
    <location>
        <begin position="204"/>
        <end position="222"/>
    </location>
</feature>
<evidence type="ECO:0000256" key="6">
    <source>
        <dbReference type="ARBA" id="ARBA00023136"/>
    </source>
</evidence>
<feature type="transmembrane region" description="Helical" evidence="7">
    <location>
        <begin position="170"/>
        <end position="192"/>
    </location>
</feature>
<proteinExistence type="inferred from homology"/>
<evidence type="ECO:0000256" key="1">
    <source>
        <dbReference type="ARBA" id="ARBA00007150"/>
    </source>
</evidence>
<accession>A0A0P9EQM8</accession>
<evidence type="ECO:0000313" key="8">
    <source>
        <dbReference type="EMBL" id="KPV40794.1"/>
    </source>
</evidence>
<dbReference type="Pfam" id="PF01790">
    <property type="entry name" value="LGT"/>
    <property type="match status" value="1"/>
</dbReference>
<feature type="transmembrane region" description="Helical" evidence="7">
    <location>
        <begin position="47"/>
        <end position="70"/>
    </location>
</feature>